<dbReference type="PANTHER" id="PTHR30572">
    <property type="entry name" value="MEMBRANE COMPONENT OF TRANSPORTER-RELATED"/>
    <property type="match status" value="1"/>
</dbReference>
<comment type="caution">
    <text evidence="3">The sequence shown here is derived from an EMBL/GenBank/DDBJ whole genome shotgun (WGS) entry which is preliminary data.</text>
</comment>
<dbReference type="AlphaFoldDB" id="X0WLP5"/>
<reference evidence="3" key="1">
    <citation type="journal article" date="2014" name="Front. Microbiol.">
        <title>High frequency of phylogenetically diverse reductive dehalogenase-homologous genes in deep subseafloor sedimentary metagenomes.</title>
        <authorList>
            <person name="Kawai M."/>
            <person name="Futagami T."/>
            <person name="Toyoda A."/>
            <person name="Takaki Y."/>
            <person name="Nishi S."/>
            <person name="Hori S."/>
            <person name="Arai W."/>
            <person name="Tsubouchi T."/>
            <person name="Morono Y."/>
            <person name="Uchiyama I."/>
            <person name="Ito T."/>
            <person name="Fujiyama A."/>
            <person name="Inagaki F."/>
            <person name="Takami H."/>
        </authorList>
    </citation>
    <scope>NUCLEOTIDE SEQUENCE</scope>
    <source>
        <strain evidence="3">Expedition CK06-06</strain>
    </source>
</reference>
<feature type="transmembrane region" description="Helical" evidence="1">
    <location>
        <begin position="24"/>
        <end position="45"/>
    </location>
</feature>
<name>X0WLP5_9ZZZZ</name>
<dbReference type="EMBL" id="BARS01032082">
    <property type="protein sequence ID" value="GAG25428.1"/>
    <property type="molecule type" value="Genomic_DNA"/>
</dbReference>
<feature type="non-terminal residue" evidence="3">
    <location>
        <position position="184"/>
    </location>
</feature>
<protein>
    <recommendedName>
        <fullName evidence="2">MacB-like periplasmic core domain-containing protein</fullName>
    </recommendedName>
</protein>
<evidence type="ECO:0000256" key="1">
    <source>
        <dbReference type="SAM" id="Phobius"/>
    </source>
</evidence>
<sequence>MARINVGEAVSMAMSSLWANKLRTFLTLLGVIIGVLTIITVVSIIQGLNKFVYTELAFHGANDFSVSKYSITGTSLKEWREMLKRKNLTLDDMRLLRRQCESCELIGASTGTSRTVKFGSQFLKNVSIRGLTHLDHMIGSVEELERGRHILKEDEDRSRFVCVIGTDLVEELFPHLDPLGKRIK</sequence>
<evidence type="ECO:0000259" key="2">
    <source>
        <dbReference type="Pfam" id="PF12704"/>
    </source>
</evidence>
<keyword evidence="1" id="KW-0472">Membrane</keyword>
<keyword evidence="1" id="KW-1133">Transmembrane helix</keyword>
<dbReference type="Pfam" id="PF12704">
    <property type="entry name" value="MacB_PCD"/>
    <property type="match status" value="1"/>
</dbReference>
<dbReference type="InterPro" id="IPR025857">
    <property type="entry name" value="MacB_PCD"/>
</dbReference>
<evidence type="ECO:0000313" key="3">
    <source>
        <dbReference type="EMBL" id="GAG25428.1"/>
    </source>
</evidence>
<dbReference type="PANTHER" id="PTHR30572:SF4">
    <property type="entry name" value="ABC TRANSPORTER PERMEASE YTRF"/>
    <property type="match status" value="1"/>
</dbReference>
<proteinExistence type="predicted"/>
<accession>X0WLP5</accession>
<keyword evidence="1" id="KW-0812">Transmembrane</keyword>
<dbReference type="InterPro" id="IPR050250">
    <property type="entry name" value="Macrolide_Exporter_MacB"/>
</dbReference>
<organism evidence="3">
    <name type="scientific">marine sediment metagenome</name>
    <dbReference type="NCBI Taxonomy" id="412755"/>
    <lineage>
        <taxon>unclassified sequences</taxon>
        <taxon>metagenomes</taxon>
        <taxon>ecological metagenomes</taxon>
    </lineage>
</organism>
<dbReference type="GO" id="GO:0022857">
    <property type="term" value="F:transmembrane transporter activity"/>
    <property type="evidence" value="ECO:0007669"/>
    <property type="project" value="TreeGrafter"/>
</dbReference>
<dbReference type="GO" id="GO:0005886">
    <property type="term" value="C:plasma membrane"/>
    <property type="evidence" value="ECO:0007669"/>
    <property type="project" value="TreeGrafter"/>
</dbReference>
<gene>
    <name evidence="3" type="ORF">S01H1_49839</name>
</gene>
<feature type="domain" description="MacB-like periplasmic core" evidence="2">
    <location>
        <begin position="24"/>
        <end position="184"/>
    </location>
</feature>